<accession>A0A517ZMT9</accession>
<dbReference type="EMBL" id="CP036276">
    <property type="protein sequence ID" value="QDU43796.1"/>
    <property type="molecule type" value="Genomic_DNA"/>
</dbReference>
<dbReference type="NCBIfam" id="TIGR02595">
    <property type="entry name" value="PEP_CTERM"/>
    <property type="match status" value="1"/>
</dbReference>
<feature type="chain" id="PRO_5022188487" evidence="2">
    <location>
        <begin position="21"/>
        <end position="210"/>
    </location>
</feature>
<keyword evidence="2" id="KW-0732">Signal</keyword>
<dbReference type="Proteomes" id="UP000319383">
    <property type="component" value="Chromosome"/>
</dbReference>
<dbReference type="Pfam" id="PF07589">
    <property type="entry name" value="PEP-CTERM"/>
    <property type="match status" value="1"/>
</dbReference>
<keyword evidence="5" id="KW-1185">Reference proteome</keyword>
<dbReference type="AlphaFoldDB" id="A0A517ZMT9"/>
<feature type="transmembrane region" description="Helical" evidence="1">
    <location>
        <begin position="185"/>
        <end position="202"/>
    </location>
</feature>
<keyword evidence="1" id="KW-0812">Transmembrane</keyword>
<protein>
    <submittedName>
        <fullName evidence="4">PEP-CTERM motif protein</fullName>
    </submittedName>
</protein>
<sequence length="210" mass="21739" precursor="true">MKHILLAGLVSLSFVTSAQAGLITFTDRATWEAQLSAFQTESFTLPDTGTLAANVTHTLGLVTFSYPGVSSQGFPQVSSNQFVGDVWSVSSGGGTSETGPHTFGLPSAVTAVGADFSSAERSTLTAGGMTVTVPTDSGVQFFGVISDTPFSSFVLDHNQTATTNNDLFIMDNLSFGNTAAVPEPSTFALLGIGVIALVGYGVRRSRQQAA</sequence>
<keyword evidence="1" id="KW-1133">Transmembrane helix</keyword>
<evidence type="ECO:0000313" key="5">
    <source>
        <dbReference type="Proteomes" id="UP000319383"/>
    </source>
</evidence>
<name>A0A517ZMT9_9PLAN</name>
<proteinExistence type="predicted"/>
<evidence type="ECO:0000256" key="1">
    <source>
        <dbReference type="SAM" id="Phobius"/>
    </source>
</evidence>
<reference evidence="4 5" key="1">
    <citation type="submission" date="2019-02" db="EMBL/GenBank/DDBJ databases">
        <title>Deep-cultivation of Planctomycetes and their phenomic and genomic characterization uncovers novel biology.</title>
        <authorList>
            <person name="Wiegand S."/>
            <person name="Jogler M."/>
            <person name="Boedeker C."/>
            <person name="Pinto D."/>
            <person name="Vollmers J."/>
            <person name="Rivas-Marin E."/>
            <person name="Kohn T."/>
            <person name="Peeters S.H."/>
            <person name="Heuer A."/>
            <person name="Rast P."/>
            <person name="Oberbeckmann S."/>
            <person name="Bunk B."/>
            <person name="Jeske O."/>
            <person name="Meyerdierks A."/>
            <person name="Storesund J.E."/>
            <person name="Kallscheuer N."/>
            <person name="Luecker S."/>
            <person name="Lage O.M."/>
            <person name="Pohl T."/>
            <person name="Merkel B.J."/>
            <person name="Hornburger P."/>
            <person name="Mueller R.-W."/>
            <person name="Bruemmer F."/>
            <person name="Labrenz M."/>
            <person name="Spormann A.M."/>
            <person name="Op den Camp H."/>
            <person name="Overmann J."/>
            <person name="Amann R."/>
            <person name="Jetten M.S.M."/>
            <person name="Mascher T."/>
            <person name="Medema M.H."/>
            <person name="Devos D.P."/>
            <person name="Kaster A.-K."/>
            <person name="Ovreas L."/>
            <person name="Rohde M."/>
            <person name="Galperin M.Y."/>
            <person name="Jogler C."/>
        </authorList>
    </citation>
    <scope>NUCLEOTIDE SEQUENCE [LARGE SCALE GENOMIC DNA]</scope>
    <source>
        <strain evidence="4 5">Mal52</strain>
    </source>
</reference>
<dbReference type="InterPro" id="IPR013424">
    <property type="entry name" value="Ice-binding_C"/>
</dbReference>
<dbReference type="KEGG" id="sdyn:Mal52_22720"/>
<evidence type="ECO:0000259" key="3">
    <source>
        <dbReference type="Pfam" id="PF07589"/>
    </source>
</evidence>
<evidence type="ECO:0000256" key="2">
    <source>
        <dbReference type="SAM" id="SignalP"/>
    </source>
</evidence>
<feature type="domain" description="Ice-binding protein C-terminal" evidence="3">
    <location>
        <begin position="180"/>
        <end position="204"/>
    </location>
</feature>
<evidence type="ECO:0000313" key="4">
    <source>
        <dbReference type="EMBL" id="QDU43796.1"/>
    </source>
</evidence>
<keyword evidence="1" id="KW-0472">Membrane</keyword>
<feature type="signal peptide" evidence="2">
    <location>
        <begin position="1"/>
        <end position="20"/>
    </location>
</feature>
<organism evidence="4 5">
    <name type="scientific">Symmachiella dynata</name>
    <dbReference type="NCBI Taxonomy" id="2527995"/>
    <lineage>
        <taxon>Bacteria</taxon>
        <taxon>Pseudomonadati</taxon>
        <taxon>Planctomycetota</taxon>
        <taxon>Planctomycetia</taxon>
        <taxon>Planctomycetales</taxon>
        <taxon>Planctomycetaceae</taxon>
        <taxon>Symmachiella</taxon>
    </lineage>
</organism>
<dbReference type="RefSeq" id="WP_145376089.1">
    <property type="nucleotide sequence ID" value="NZ_CP036276.1"/>
</dbReference>
<gene>
    <name evidence="4" type="ORF">Mal52_22720</name>
</gene>